<dbReference type="Proteomes" id="UP000247540">
    <property type="component" value="Unassembled WGS sequence"/>
</dbReference>
<keyword evidence="3" id="KW-1185">Reference proteome</keyword>
<evidence type="ECO:0000313" key="2">
    <source>
        <dbReference type="EMBL" id="PYE79526.1"/>
    </source>
</evidence>
<feature type="region of interest" description="Disordered" evidence="1">
    <location>
        <begin position="1"/>
        <end position="77"/>
    </location>
</feature>
<accession>A0A318SKW0</accession>
<sequence>MAQRPDAGSDDQWDRLQNQSQTQRQVDRVKKDDWHAPRERSRGSRDWRPESDGRYGRRIDNDRSAVDWLDRKRRRRD</sequence>
<feature type="compositionally biased region" description="Basic and acidic residues" evidence="1">
    <location>
        <begin position="25"/>
        <end position="70"/>
    </location>
</feature>
<proteinExistence type="predicted"/>
<gene>
    <name evidence="2" type="ORF">DFQ15_102261</name>
</gene>
<comment type="caution">
    <text evidence="2">The sequence shown here is derived from an EMBL/GenBank/DDBJ whole genome shotgun (WGS) entry which is preliminary data.</text>
</comment>
<organism evidence="2 3">
    <name type="scientific">Xylophilus ampelinus</name>
    <dbReference type="NCBI Taxonomy" id="54067"/>
    <lineage>
        <taxon>Bacteria</taxon>
        <taxon>Pseudomonadati</taxon>
        <taxon>Pseudomonadota</taxon>
        <taxon>Betaproteobacteria</taxon>
        <taxon>Burkholderiales</taxon>
        <taxon>Xylophilus</taxon>
    </lineage>
</organism>
<feature type="compositionally biased region" description="Polar residues" evidence="1">
    <location>
        <begin position="15"/>
        <end position="24"/>
    </location>
</feature>
<evidence type="ECO:0000313" key="3">
    <source>
        <dbReference type="Proteomes" id="UP000247540"/>
    </source>
</evidence>
<dbReference type="EMBL" id="QJTC01000002">
    <property type="protein sequence ID" value="PYE79526.1"/>
    <property type="molecule type" value="Genomic_DNA"/>
</dbReference>
<dbReference type="RefSeq" id="WP_110464483.1">
    <property type="nucleotide sequence ID" value="NZ_JAMOFZ010000001.1"/>
</dbReference>
<reference evidence="2 3" key="1">
    <citation type="submission" date="2018-06" db="EMBL/GenBank/DDBJ databases">
        <title>Genomic Encyclopedia of Type Strains, Phase III (KMG-III): the genomes of soil and plant-associated and newly described type strains.</title>
        <authorList>
            <person name="Whitman W."/>
        </authorList>
    </citation>
    <scope>NUCLEOTIDE SEQUENCE [LARGE SCALE GENOMIC DNA]</scope>
    <source>
        <strain evidence="2 3">CECT 7646</strain>
    </source>
</reference>
<protein>
    <submittedName>
        <fullName evidence="2">Uncharacterized protein</fullName>
    </submittedName>
</protein>
<name>A0A318SKW0_9BURK</name>
<dbReference type="OrthoDB" id="9878369at2"/>
<dbReference type="AlphaFoldDB" id="A0A318SKW0"/>
<evidence type="ECO:0000256" key="1">
    <source>
        <dbReference type="SAM" id="MobiDB-lite"/>
    </source>
</evidence>